<dbReference type="PANTHER" id="PTHR31885">
    <property type="entry name" value="GH04784P"/>
    <property type="match status" value="1"/>
</dbReference>
<evidence type="ECO:0000256" key="1">
    <source>
        <dbReference type="ARBA" id="ARBA00004141"/>
    </source>
</evidence>
<name>A0A0B2ABH4_9MICO</name>
<dbReference type="Proteomes" id="UP000031030">
    <property type="component" value="Unassembled WGS sequence"/>
</dbReference>
<evidence type="ECO:0000256" key="2">
    <source>
        <dbReference type="ARBA" id="ARBA00007375"/>
    </source>
</evidence>
<dbReference type="GO" id="GO:0016787">
    <property type="term" value="F:hydrolase activity"/>
    <property type="evidence" value="ECO:0007669"/>
    <property type="project" value="TreeGrafter"/>
</dbReference>
<evidence type="ECO:0000313" key="7">
    <source>
        <dbReference type="EMBL" id="KHK99123.1"/>
    </source>
</evidence>
<evidence type="ECO:0000256" key="3">
    <source>
        <dbReference type="ARBA" id="ARBA00022692"/>
    </source>
</evidence>
<evidence type="ECO:0000313" key="8">
    <source>
        <dbReference type="Proteomes" id="UP000031030"/>
    </source>
</evidence>
<keyword evidence="4 6" id="KW-1133">Transmembrane helix</keyword>
<dbReference type="RefSeq" id="WP_039396130.1">
    <property type="nucleotide sequence ID" value="NZ_JTDK01000005.1"/>
</dbReference>
<gene>
    <name evidence="7" type="ORF">LK09_03645</name>
</gene>
<evidence type="ECO:0000256" key="6">
    <source>
        <dbReference type="SAM" id="Phobius"/>
    </source>
</evidence>
<sequence length="229" mass="24735">MPSRARWWAFAPYVVVTLWHLVTLVPGMPTASPAETISKMLLMPALALGVAVSGIRIRGARGVLLYAAIAFSWLGDEAGTFFGMLPEVPTMVGFFALAHICYIWLFTRHLRQRRLPWWTLVYAAWWIVMIGVLWPRLGALAVPMAVYGLILGAMATTSVATTRLIATGGAVFLLSDSLLAFQLFPPTPLGAWSDVAVMTAYCAGQLLIAVGVLRAPARAALRRPAAAVA</sequence>
<comment type="subcellular location">
    <subcellularLocation>
        <location evidence="1">Membrane</location>
        <topology evidence="1">Multi-pass membrane protein</topology>
    </subcellularLocation>
</comment>
<feature type="transmembrane region" description="Helical" evidence="6">
    <location>
        <begin position="164"/>
        <end position="184"/>
    </location>
</feature>
<protein>
    <recommendedName>
        <fullName evidence="9">Lysoplasmalogenase</fullName>
    </recommendedName>
</protein>
<feature type="transmembrane region" description="Helical" evidence="6">
    <location>
        <begin position="140"/>
        <end position="157"/>
    </location>
</feature>
<reference evidence="7 8" key="1">
    <citation type="submission" date="2014-11" db="EMBL/GenBank/DDBJ databases">
        <title>Genome sequence of Microbacterium mangrovi MUSC 115(T).</title>
        <authorList>
            <person name="Lee L.-H."/>
        </authorList>
    </citation>
    <scope>NUCLEOTIDE SEQUENCE [LARGE SCALE GENOMIC DNA]</scope>
    <source>
        <strain evidence="7 8">MUSC 115</strain>
    </source>
</reference>
<dbReference type="EMBL" id="JTDK01000005">
    <property type="protein sequence ID" value="KHK99123.1"/>
    <property type="molecule type" value="Genomic_DNA"/>
</dbReference>
<proteinExistence type="inferred from homology"/>
<keyword evidence="5 6" id="KW-0472">Membrane</keyword>
<comment type="caution">
    <text evidence="7">The sequence shown here is derived from an EMBL/GenBank/DDBJ whole genome shotgun (WGS) entry which is preliminary data.</text>
</comment>
<comment type="similarity">
    <text evidence="2">Belongs to the TMEM86 family.</text>
</comment>
<keyword evidence="3 6" id="KW-0812">Transmembrane</keyword>
<evidence type="ECO:0008006" key="9">
    <source>
        <dbReference type="Google" id="ProtNLM"/>
    </source>
</evidence>
<dbReference type="InterPro" id="IPR012506">
    <property type="entry name" value="TMEM86B-like"/>
</dbReference>
<feature type="transmembrane region" description="Helical" evidence="6">
    <location>
        <begin position="64"/>
        <end position="82"/>
    </location>
</feature>
<feature type="transmembrane region" description="Helical" evidence="6">
    <location>
        <begin position="40"/>
        <end position="57"/>
    </location>
</feature>
<feature type="transmembrane region" description="Helical" evidence="6">
    <location>
        <begin position="190"/>
        <end position="213"/>
    </location>
</feature>
<evidence type="ECO:0000256" key="5">
    <source>
        <dbReference type="ARBA" id="ARBA00023136"/>
    </source>
</evidence>
<dbReference type="Pfam" id="PF07947">
    <property type="entry name" value="YhhN"/>
    <property type="match status" value="1"/>
</dbReference>
<dbReference type="AlphaFoldDB" id="A0A0B2ABH4"/>
<organism evidence="7 8">
    <name type="scientific">Microbacterium mangrovi</name>
    <dbReference type="NCBI Taxonomy" id="1348253"/>
    <lineage>
        <taxon>Bacteria</taxon>
        <taxon>Bacillati</taxon>
        <taxon>Actinomycetota</taxon>
        <taxon>Actinomycetes</taxon>
        <taxon>Micrococcales</taxon>
        <taxon>Microbacteriaceae</taxon>
        <taxon>Microbacterium</taxon>
    </lineage>
</organism>
<keyword evidence="8" id="KW-1185">Reference proteome</keyword>
<dbReference type="GO" id="GO:0016020">
    <property type="term" value="C:membrane"/>
    <property type="evidence" value="ECO:0007669"/>
    <property type="project" value="UniProtKB-SubCell"/>
</dbReference>
<feature type="transmembrane region" description="Helical" evidence="6">
    <location>
        <begin position="88"/>
        <end position="105"/>
    </location>
</feature>
<evidence type="ECO:0000256" key="4">
    <source>
        <dbReference type="ARBA" id="ARBA00022989"/>
    </source>
</evidence>
<feature type="transmembrane region" description="Helical" evidence="6">
    <location>
        <begin position="7"/>
        <end position="28"/>
    </location>
</feature>
<dbReference type="STRING" id="1348253.LK09_03645"/>
<accession>A0A0B2ABH4</accession>
<dbReference type="OrthoDB" id="4773026at2"/>
<dbReference type="PANTHER" id="PTHR31885:SF6">
    <property type="entry name" value="GH04784P"/>
    <property type="match status" value="1"/>
</dbReference>
<feature type="transmembrane region" description="Helical" evidence="6">
    <location>
        <begin position="117"/>
        <end position="134"/>
    </location>
</feature>